<evidence type="ECO:0000313" key="3">
    <source>
        <dbReference type="EMBL" id="CRL05248.1"/>
    </source>
</evidence>
<feature type="region of interest" description="Disordered" evidence="1">
    <location>
        <begin position="396"/>
        <end position="466"/>
    </location>
</feature>
<evidence type="ECO:0000256" key="1">
    <source>
        <dbReference type="SAM" id="MobiDB-lite"/>
    </source>
</evidence>
<feature type="domain" description="SBF1/SBF2" evidence="2">
    <location>
        <begin position="249"/>
        <end position="419"/>
    </location>
</feature>
<protein>
    <submittedName>
        <fullName evidence="3">CLUMA_CG018185, isoform A</fullName>
    </submittedName>
</protein>
<dbReference type="PANTHER" id="PTHR13663">
    <property type="entry name" value="SIMILAR TO RIKEN CDNA 6430548M08"/>
    <property type="match status" value="1"/>
</dbReference>
<sequence length="539" mass="61161">MSEGEKTNSKVRAFIGQTPKNLKQKFFSVLGTSSEYKKQIITGISNKLDAALSFGSTSETTPENVNEAKLRMKLKEQHEKANSAEYSLDDHIVDYELRRVKERRAHEEVLSGRYRHPAFIERNSQNQDSFQVDSPKKSPPSPVVVVENQNHKHQIDCIATTINHHPMNNSIPTKSTIQALTTKENNLLGIPPTSCSTATSESGDNLSLGDLSFESMEVKMWQKSESESVALSCSSISLDSSSDEVTFEFMRRFVSTLFTDSSSITLELKHQFGQHARLASGRMWFARFVNSQRTKSKRVNETTFYALIQYFAIILFECKDCEDFLPARHLMSLCFTFFQEVEVPGCEPYREYLFNYLRDQPIWHTLRFWNAAFFYALQKDKVPKVEVETARKSVSSVQLKSSEEGNDMSAKKVTSLQSSRSVSESSLSSSSSTDHSKSSGSSKYKTTSNKVVNRSKSSNIASGSADNTFDVDEKKLQDNMAFSHLGSLTCNMHAFGLNRSLCCEFLKKQCHILNLTKEQEKMLNDNVNRLYRETDPWRE</sequence>
<dbReference type="STRING" id="568069.A0A1J1IYT1"/>
<dbReference type="Pfam" id="PF12335">
    <property type="entry name" value="SBF2"/>
    <property type="match status" value="1"/>
</dbReference>
<keyword evidence="4" id="KW-1185">Reference proteome</keyword>
<evidence type="ECO:0000259" key="2">
    <source>
        <dbReference type="Pfam" id="PF12335"/>
    </source>
</evidence>
<gene>
    <name evidence="3" type="ORF">CLUMA_CG018185</name>
</gene>
<evidence type="ECO:0000313" key="4">
    <source>
        <dbReference type="Proteomes" id="UP000183832"/>
    </source>
</evidence>
<dbReference type="AlphaFoldDB" id="A0A1J1IYT1"/>
<dbReference type="InterPro" id="IPR039872">
    <property type="entry name" value="KIAA0513"/>
</dbReference>
<feature type="compositionally biased region" description="Polar residues" evidence="1">
    <location>
        <begin position="122"/>
        <end position="132"/>
    </location>
</feature>
<reference evidence="3 4" key="1">
    <citation type="submission" date="2015-04" db="EMBL/GenBank/DDBJ databases">
        <authorList>
            <person name="Syromyatnikov M.Y."/>
            <person name="Popov V.N."/>
        </authorList>
    </citation>
    <scope>NUCLEOTIDE SEQUENCE [LARGE SCALE GENOMIC DNA]</scope>
</reference>
<feature type="compositionally biased region" description="Low complexity" evidence="1">
    <location>
        <begin position="414"/>
        <end position="459"/>
    </location>
</feature>
<dbReference type="InterPro" id="IPR022096">
    <property type="entry name" value="SBF1/SBF2"/>
</dbReference>
<dbReference type="Proteomes" id="UP000183832">
    <property type="component" value="Unassembled WGS sequence"/>
</dbReference>
<feature type="region of interest" description="Disordered" evidence="1">
    <location>
        <begin position="120"/>
        <end position="142"/>
    </location>
</feature>
<dbReference type="EMBL" id="CVRI01000064">
    <property type="protein sequence ID" value="CRL05248.1"/>
    <property type="molecule type" value="Genomic_DNA"/>
</dbReference>
<dbReference type="PANTHER" id="PTHR13663:SF2">
    <property type="entry name" value="SIMILAR TO RIKEN CDNA 6430548M08"/>
    <property type="match status" value="1"/>
</dbReference>
<accession>A0A1J1IYT1</accession>
<organism evidence="3 4">
    <name type="scientific">Clunio marinus</name>
    <dbReference type="NCBI Taxonomy" id="568069"/>
    <lineage>
        <taxon>Eukaryota</taxon>
        <taxon>Metazoa</taxon>
        <taxon>Ecdysozoa</taxon>
        <taxon>Arthropoda</taxon>
        <taxon>Hexapoda</taxon>
        <taxon>Insecta</taxon>
        <taxon>Pterygota</taxon>
        <taxon>Neoptera</taxon>
        <taxon>Endopterygota</taxon>
        <taxon>Diptera</taxon>
        <taxon>Nematocera</taxon>
        <taxon>Chironomoidea</taxon>
        <taxon>Chironomidae</taxon>
        <taxon>Clunio</taxon>
    </lineage>
</organism>
<proteinExistence type="predicted"/>
<name>A0A1J1IYT1_9DIPT</name>
<dbReference type="OrthoDB" id="6268344at2759"/>